<evidence type="ECO:0000313" key="6">
    <source>
        <dbReference type="EMBL" id="GAA5065980.1"/>
    </source>
</evidence>
<dbReference type="Proteomes" id="UP001499910">
    <property type="component" value="Unassembled WGS sequence"/>
</dbReference>
<comment type="similarity">
    <text evidence="1">Belongs to the LysR transcriptional regulatory family.</text>
</comment>
<dbReference type="PRINTS" id="PR00039">
    <property type="entry name" value="HTHLYSR"/>
</dbReference>
<dbReference type="InterPro" id="IPR005119">
    <property type="entry name" value="LysR_subst-bd"/>
</dbReference>
<name>A0ABP9KVE9_9RHOB</name>
<dbReference type="SUPFAM" id="SSF53850">
    <property type="entry name" value="Periplasmic binding protein-like II"/>
    <property type="match status" value="1"/>
</dbReference>
<dbReference type="EMBL" id="BAABHW010000001">
    <property type="protein sequence ID" value="GAA5065980.1"/>
    <property type="molecule type" value="Genomic_DNA"/>
</dbReference>
<keyword evidence="4" id="KW-0804">Transcription</keyword>
<keyword evidence="3" id="KW-0238">DNA-binding</keyword>
<reference evidence="7" key="1">
    <citation type="journal article" date="2019" name="Int. J. Syst. Evol. Microbiol.">
        <title>The Global Catalogue of Microorganisms (GCM) 10K type strain sequencing project: providing services to taxonomists for standard genome sequencing and annotation.</title>
        <authorList>
            <consortium name="The Broad Institute Genomics Platform"/>
            <consortium name="The Broad Institute Genome Sequencing Center for Infectious Disease"/>
            <person name="Wu L."/>
            <person name="Ma J."/>
        </authorList>
    </citation>
    <scope>NUCLEOTIDE SEQUENCE [LARGE SCALE GENOMIC DNA]</scope>
    <source>
        <strain evidence="7">JCM 18015</strain>
    </source>
</reference>
<evidence type="ECO:0000256" key="2">
    <source>
        <dbReference type="ARBA" id="ARBA00023015"/>
    </source>
</evidence>
<comment type="caution">
    <text evidence="6">The sequence shown here is derived from an EMBL/GenBank/DDBJ whole genome shotgun (WGS) entry which is preliminary data.</text>
</comment>
<dbReference type="PROSITE" id="PS50931">
    <property type="entry name" value="HTH_LYSR"/>
    <property type="match status" value="1"/>
</dbReference>
<dbReference type="InterPro" id="IPR036388">
    <property type="entry name" value="WH-like_DNA-bd_sf"/>
</dbReference>
<gene>
    <name evidence="6" type="ORF">GCM10023209_04090</name>
</gene>
<dbReference type="RefSeq" id="WP_222188838.1">
    <property type="nucleotide sequence ID" value="NZ_BAABHW010000001.1"/>
</dbReference>
<evidence type="ECO:0000256" key="1">
    <source>
        <dbReference type="ARBA" id="ARBA00009437"/>
    </source>
</evidence>
<dbReference type="PANTHER" id="PTHR30579">
    <property type="entry name" value="TRANSCRIPTIONAL REGULATOR"/>
    <property type="match status" value="1"/>
</dbReference>
<keyword evidence="2" id="KW-0805">Transcription regulation</keyword>
<evidence type="ECO:0000256" key="4">
    <source>
        <dbReference type="ARBA" id="ARBA00023163"/>
    </source>
</evidence>
<dbReference type="Pfam" id="PF00126">
    <property type="entry name" value="HTH_1"/>
    <property type="match status" value="1"/>
</dbReference>
<dbReference type="InterPro" id="IPR036390">
    <property type="entry name" value="WH_DNA-bd_sf"/>
</dbReference>
<evidence type="ECO:0000259" key="5">
    <source>
        <dbReference type="PROSITE" id="PS50931"/>
    </source>
</evidence>
<evidence type="ECO:0000313" key="7">
    <source>
        <dbReference type="Proteomes" id="UP001499910"/>
    </source>
</evidence>
<dbReference type="PANTHER" id="PTHR30579:SF7">
    <property type="entry name" value="HTH-TYPE TRANSCRIPTIONAL REGULATOR LRHA-RELATED"/>
    <property type="match status" value="1"/>
</dbReference>
<dbReference type="Gene3D" id="1.10.10.10">
    <property type="entry name" value="Winged helix-like DNA-binding domain superfamily/Winged helix DNA-binding domain"/>
    <property type="match status" value="1"/>
</dbReference>
<evidence type="ECO:0000256" key="3">
    <source>
        <dbReference type="ARBA" id="ARBA00023125"/>
    </source>
</evidence>
<dbReference type="SUPFAM" id="SSF46785">
    <property type="entry name" value="Winged helix' DNA-binding domain"/>
    <property type="match status" value="1"/>
</dbReference>
<proteinExistence type="inferred from homology"/>
<protein>
    <submittedName>
        <fullName evidence="6">LysR family transcriptional regulator</fullName>
    </submittedName>
</protein>
<keyword evidence="7" id="KW-1185">Reference proteome</keyword>
<dbReference type="InterPro" id="IPR050176">
    <property type="entry name" value="LTTR"/>
</dbReference>
<organism evidence="6 7">
    <name type="scientific">[Roseibacterium] beibuensis</name>
    <dbReference type="NCBI Taxonomy" id="1193142"/>
    <lineage>
        <taxon>Bacteria</taxon>
        <taxon>Pseudomonadati</taxon>
        <taxon>Pseudomonadota</taxon>
        <taxon>Alphaproteobacteria</taxon>
        <taxon>Rhodobacterales</taxon>
        <taxon>Roseobacteraceae</taxon>
        <taxon>Roseicyclus</taxon>
    </lineage>
</organism>
<dbReference type="InterPro" id="IPR000847">
    <property type="entry name" value="LysR_HTH_N"/>
</dbReference>
<dbReference type="Pfam" id="PF03466">
    <property type="entry name" value="LysR_substrate"/>
    <property type="match status" value="1"/>
</dbReference>
<sequence>MPRNLDMTALRAFVAVVDAGGVTKASGFLNLTQSAVSMQLKRLEESIGVGLFDRSSRRLALTGAGEQMLGYARRILDLNDEVLGRLTAPGYVGELVLGVPSDIVYPAIPQVLQRFNAAFPRMKVQLVSSYTSRLKRMLERGEADVILTTEDHVGTGGETLMERQLIWVGAHNGQVWRQRPLRLAFEHACIFRRGVQDALDGAAISWEMAVESDSTRTVEASVSADLAVHACIEGTEPPYVERIDHNGALPNLPRIKINLYRAELSRSEPAAALVDYIRQAYRAL</sequence>
<accession>A0ABP9KVE9</accession>
<dbReference type="Gene3D" id="3.40.190.10">
    <property type="entry name" value="Periplasmic binding protein-like II"/>
    <property type="match status" value="2"/>
</dbReference>
<feature type="domain" description="HTH lysR-type" evidence="5">
    <location>
        <begin position="5"/>
        <end position="62"/>
    </location>
</feature>